<accession>A0A1J0VWW8</accession>
<protein>
    <submittedName>
        <fullName evidence="1">Uncharacterized protein</fullName>
    </submittedName>
</protein>
<gene>
    <name evidence="1" type="ORF">BOX37_24180</name>
</gene>
<evidence type="ECO:0000313" key="2">
    <source>
        <dbReference type="Proteomes" id="UP000183810"/>
    </source>
</evidence>
<dbReference type="NCBIfam" id="NF040565">
    <property type="entry name" value="SCO2521_fam"/>
    <property type="match status" value="1"/>
</dbReference>
<dbReference type="InterPro" id="IPR049749">
    <property type="entry name" value="SCO2521-like"/>
</dbReference>
<reference evidence="1" key="1">
    <citation type="submission" date="2016-11" db="EMBL/GenBank/DDBJ databases">
        <authorList>
            <person name="Jaros S."/>
            <person name="Januszkiewicz K."/>
            <person name="Wedrychowicz H."/>
        </authorList>
    </citation>
    <scope>NUCLEOTIDE SEQUENCE [LARGE SCALE GENOMIC DNA]</scope>
    <source>
        <strain evidence="1">Y48</strain>
    </source>
</reference>
<dbReference type="Proteomes" id="UP000183810">
    <property type="component" value="Chromosome"/>
</dbReference>
<sequence length="322" mass="34498">MQLSGGPLALLGEVRTGLLPESAALSRGSAAELLTLVRGRGVQSRERPVSWAQSPVIPEGVDCRLATPSRARVRGVGTVATHAVVLGGRILQSSAQTTVVAGEGGHRRSWGHYLGRVGIVEVLTRTPANLGSHLVEGFLGPPDPAVATLDPGAVAARLHMRVRTDPMLNQRPPIQTGASMLRWAARVRPGEPPSMSFVLVDDETRLASVVVGDATELLAVQRFCEDLAMHDWLLTVLTDVIDEAEMAELSHSSPAQVLTPMLEHLVHLWLPGAFTPSVLRGLWTGLEADPGFSVQWNARIGQLRDRIAVATLGALTRSQSHW</sequence>
<keyword evidence="2" id="KW-1185">Reference proteome</keyword>
<dbReference type="KEGG" id="nsl:BOX37_24180"/>
<organism evidence="1 2">
    <name type="scientific">Nocardia mangyaensis</name>
    <dbReference type="NCBI Taxonomy" id="2213200"/>
    <lineage>
        <taxon>Bacteria</taxon>
        <taxon>Bacillati</taxon>
        <taxon>Actinomycetota</taxon>
        <taxon>Actinomycetes</taxon>
        <taxon>Mycobacteriales</taxon>
        <taxon>Nocardiaceae</taxon>
        <taxon>Nocardia</taxon>
    </lineage>
</organism>
<proteinExistence type="predicted"/>
<dbReference type="RefSeq" id="WP_071929696.1">
    <property type="nucleotide sequence ID" value="NZ_CP018082.1"/>
</dbReference>
<dbReference type="EMBL" id="CP018082">
    <property type="protein sequence ID" value="APE36513.1"/>
    <property type="molecule type" value="Genomic_DNA"/>
</dbReference>
<dbReference type="OrthoDB" id="3210171at2"/>
<dbReference type="AlphaFoldDB" id="A0A1J0VWW8"/>
<name>A0A1J0VWW8_9NOCA</name>
<evidence type="ECO:0000313" key="1">
    <source>
        <dbReference type="EMBL" id="APE36513.1"/>
    </source>
</evidence>